<organism evidence="7 8">
    <name type="scientific">Mollisia scopiformis</name>
    <name type="common">Conifer needle endophyte fungus</name>
    <name type="synonym">Phialocephala scopiformis</name>
    <dbReference type="NCBI Taxonomy" id="149040"/>
    <lineage>
        <taxon>Eukaryota</taxon>
        <taxon>Fungi</taxon>
        <taxon>Dikarya</taxon>
        <taxon>Ascomycota</taxon>
        <taxon>Pezizomycotina</taxon>
        <taxon>Leotiomycetes</taxon>
        <taxon>Helotiales</taxon>
        <taxon>Mollisiaceae</taxon>
        <taxon>Mollisia</taxon>
    </lineage>
</organism>
<evidence type="ECO:0000256" key="2">
    <source>
        <dbReference type="ARBA" id="ARBA00022692"/>
    </source>
</evidence>
<feature type="transmembrane region" description="Helical" evidence="5">
    <location>
        <begin position="42"/>
        <end position="65"/>
    </location>
</feature>
<dbReference type="InterPro" id="IPR036259">
    <property type="entry name" value="MFS_trans_sf"/>
</dbReference>
<feature type="transmembrane region" description="Helical" evidence="5">
    <location>
        <begin position="132"/>
        <end position="151"/>
    </location>
</feature>
<evidence type="ECO:0000256" key="3">
    <source>
        <dbReference type="ARBA" id="ARBA00022989"/>
    </source>
</evidence>
<comment type="subcellular location">
    <subcellularLocation>
        <location evidence="1">Membrane</location>
        <topology evidence="1">Multi-pass membrane protein</topology>
    </subcellularLocation>
</comment>
<keyword evidence="8" id="KW-1185">Reference proteome</keyword>
<reference evidence="7 8" key="1">
    <citation type="submission" date="2015-10" db="EMBL/GenBank/DDBJ databases">
        <title>Full genome of DAOMC 229536 Phialocephala scopiformis, a fungal endophyte of spruce producing the potent anti-insectan compound rugulosin.</title>
        <authorList>
            <consortium name="DOE Joint Genome Institute"/>
            <person name="Walker A.K."/>
            <person name="Frasz S.L."/>
            <person name="Seifert K.A."/>
            <person name="Miller J.D."/>
            <person name="Mondo S.J."/>
            <person name="Labutti K."/>
            <person name="Lipzen A."/>
            <person name="Dockter R."/>
            <person name="Kennedy M."/>
            <person name="Grigoriev I.V."/>
            <person name="Spatafora J.W."/>
        </authorList>
    </citation>
    <scope>NUCLEOTIDE SEQUENCE [LARGE SCALE GENOMIC DNA]</scope>
    <source>
        <strain evidence="7 8">CBS 120377</strain>
    </source>
</reference>
<evidence type="ECO:0000313" key="8">
    <source>
        <dbReference type="Proteomes" id="UP000070700"/>
    </source>
</evidence>
<sequence>MTINNRDADNAEQEHLLVHENRRNEADEAGTSLTSPPTFSHVVLYFIAIHFLLAFCEMILVAPLIKLFENLLCLTFYDFPIAGVEEILCKVPEIQRPLATIRGWKSSFDMIAVLLVAIPFGRLGDRLGRRKIMALAVLGVVLSLVEIFFVCKKYCIREREVIYGS</sequence>
<dbReference type="PANTHER" id="PTHR23507:SF1">
    <property type="entry name" value="FI18259P1-RELATED"/>
    <property type="match status" value="1"/>
</dbReference>
<dbReference type="EMBL" id="KQ947443">
    <property type="protein sequence ID" value="KUJ06787.1"/>
    <property type="molecule type" value="Genomic_DNA"/>
</dbReference>
<dbReference type="GO" id="GO:0022857">
    <property type="term" value="F:transmembrane transporter activity"/>
    <property type="evidence" value="ECO:0007669"/>
    <property type="project" value="InterPro"/>
</dbReference>
<protein>
    <recommendedName>
        <fullName evidence="6">Major facilitator superfamily (MFS) profile domain-containing protein</fullName>
    </recommendedName>
</protein>
<evidence type="ECO:0000256" key="5">
    <source>
        <dbReference type="SAM" id="Phobius"/>
    </source>
</evidence>
<name>A0A132B535_MOLSC</name>
<dbReference type="RefSeq" id="XP_018061142.1">
    <property type="nucleotide sequence ID" value="XM_018210249.1"/>
</dbReference>
<dbReference type="GO" id="GO:0016020">
    <property type="term" value="C:membrane"/>
    <property type="evidence" value="ECO:0007669"/>
    <property type="project" value="UniProtKB-SubCell"/>
</dbReference>
<dbReference type="PROSITE" id="PS50850">
    <property type="entry name" value="MFS"/>
    <property type="match status" value="1"/>
</dbReference>
<dbReference type="SUPFAM" id="SSF103473">
    <property type="entry name" value="MFS general substrate transporter"/>
    <property type="match status" value="1"/>
</dbReference>
<keyword evidence="4 5" id="KW-0472">Membrane</keyword>
<evidence type="ECO:0000313" key="7">
    <source>
        <dbReference type="EMBL" id="KUJ06787.1"/>
    </source>
</evidence>
<evidence type="ECO:0000256" key="4">
    <source>
        <dbReference type="ARBA" id="ARBA00023136"/>
    </source>
</evidence>
<dbReference type="InterPro" id="IPR020846">
    <property type="entry name" value="MFS_dom"/>
</dbReference>
<gene>
    <name evidence="7" type="ORF">LY89DRAFT_602527</name>
</gene>
<dbReference type="AlphaFoldDB" id="A0A132B535"/>
<dbReference type="Gene3D" id="1.20.1250.20">
    <property type="entry name" value="MFS general substrate transporter like domains"/>
    <property type="match status" value="1"/>
</dbReference>
<dbReference type="InParanoid" id="A0A132B535"/>
<evidence type="ECO:0000256" key="1">
    <source>
        <dbReference type="ARBA" id="ARBA00004141"/>
    </source>
</evidence>
<dbReference type="GeneID" id="28819975"/>
<dbReference type="KEGG" id="psco:LY89DRAFT_602527"/>
<feature type="domain" description="Major facilitator superfamily (MFS) profile" evidence="6">
    <location>
        <begin position="43"/>
        <end position="165"/>
    </location>
</feature>
<proteinExistence type="predicted"/>
<keyword evidence="2 5" id="KW-0812">Transmembrane</keyword>
<keyword evidence="3 5" id="KW-1133">Transmembrane helix</keyword>
<evidence type="ECO:0000259" key="6">
    <source>
        <dbReference type="PROSITE" id="PS50850"/>
    </source>
</evidence>
<dbReference type="PANTHER" id="PTHR23507">
    <property type="entry name" value="ZGC:174356"/>
    <property type="match status" value="1"/>
</dbReference>
<dbReference type="Proteomes" id="UP000070700">
    <property type="component" value="Unassembled WGS sequence"/>
</dbReference>
<accession>A0A132B535</accession>
<dbReference type="OrthoDB" id="194139at2759"/>